<evidence type="ECO:0000313" key="3">
    <source>
        <dbReference type="Proteomes" id="UP000053745"/>
    </source>
</evidence>
<dbReference type="EMBL" id="KL294222">
    <property type="protein sequence ID" value="KFP50118.1"/>
    <property type="molecule type" value="Genomic_DNA"/>
</dbReference>
<proteinExistence type="predicted"/>
<feature type="compositionally biased region" description="Polar residues" evidence="1">
    <location>
        <begin position="1"/>
        <end position="36"/>
    </location>
</feature>
<feature type="compositionally biased region" description="Polar residues" evidence="1">
    <location>
        <begin position="64"/>
        <end position="82"/>
    </location>
</feature>
<accession>A0A091L4B5</accession>
<feature type="non-terminal residue" evidence="2">
    <location>
        <position position="153"/>
    </location>
</feature>
<protein>
    <submittedName>
        <fullName evidence="2">Uncharacterized protein</fullName>
    </submittedName>
</protein>
<evidence type="ECO:0000313" key="2">
    <source>
        <dbReference type="EMBL" id="KFP50118.1"/>
    </source>
</evidence>
<gene>
    <name evidence="2" type="ORF">N323_12134</name>
</gene>
<feature type="region of interest" description="Disordered" evidence="1">
    <location>
        <begin position="1"/>
        <end position="153"/>
    </location>
</feature>
<feature type="non-terminal residue" evidence="2">
    <location>
        <position position="1"/>
    </location>
</feature>
<feature type="compositionally biased region" description="Polar residues" evidence="1">
    <location>
        <begin position="101"/>
        <end position="153"/>
    </location>
</feature>
<dbReference type="Proteomes" id="UP000053745">
    <property type="component" value="Unassembled WGS sequence"/>
</dbReference>
<dbReference type="OrthoDB" id="9394361at2759"/>
<reference evidence="2 3" key="1">
    <citation type="submission" date="2014-04" db="EMBL/GenBank/DDBJ databases">
        <title>Genome evolution of avian class.</title>
        <authorList>
            <person name="Zhang G."/>
            <person name="Li C."/>
        </authorList>
    </citation>
    <scope>NUCLEOTIDE SEQUENCE [LARGE SCALE GENOMIC DNA]</scope>
    <source>
        <strain evidence="2">BGI_N323</strain>
    </source>
</reference>
<organism evidence="2 3">
    <name type="scientific">Cathartes aura</name>
    <name type="common">Turkey vulture</name>
    <name type="synonym">Vultur aura</name>
    <dbReference type="NCBI Taxonomy" id="43455"/>
    <lineage>
        <taxon>Eukaryota</taxon>
        <taxon>Metazoa</taxon>
        <taxon>Chordata</taxon>
        <taxon>Craniata</taxon>
        <taxon>Vertebrata</taxon>
        <taxon>Euteleostomi</taxon>
        <taxon>Archelosauria</taxon>
        <taxon>Archosauria</taxon>
        <taxon>Dinosauria</taxon>
        <taxon>Saurischia</taxon>
        <taxon>Theropoda</taxon>
        <taxon>Coelurosauria</taxon>
        <taxon>Aves</taxon>
        <taxon>Neognathae</taxon>
        <taxon>Neoaves</taxon>
        <taxon>Telluraves</taxon>
        <taxon>Accipitrimorphae</taxon>
        <taxon>Accipitriformes</taxon>
        <taxon>Cathartidae</taxon>
        <taxon>Cathartes</taxon>
    </lineage>
</organism>
<feature type="compositionally biased region" description="Low complexity" evidence="1">
    <location>
        <begin position="91"/>
        <end position="100"/>
    </location>
</feature>
<keyword evidence="3" id="KW-1185">Reference proteome</keyword>
<sequence>NTPGNLWTTGQGSETQTSHSDLTPSLTTTVGSSHSEIQAAKGSASQGPPFASSGKTLGMKAVKKTSNPTTTTPASQSNGHSEGNSDKDKMGSSSSSKGTSLQSNARQVSLQQEVTTSRDTATGNRSLKQSSHSTGITSTQQDANSKASSFETT</sequence>
<evidence type="ECO:0000256" key="1">
    <source>
        <dbReference type="SAM" id="MobiDB-lite"/>
    </source>
</evidence>
<dbReference type="AlphaFoldDB" id="A0A091L4B5"/>
<name>A0A091L4B5_CATAU</name>